<keyword evidence="4" id="KW-1185">Reference proteome</keyword>
<gene>
    <name evidence="3" type="ORF">ALC53_07621</name>
</gene>
<dbReference type="AlphaFoldDB" id="A0A195BCA1"/>
<keyword evidence="2" id="KW-1133">Transmembrane helix</keyword>
<keyword evidence="2" id="KW-0472">Membrane</keyword>
<accession>A0A195BCA1</accession>
<protein>
    <recommendedName>
        <fullName evidence="5">Protein grindelwald</fullName>
    </recommendedName>
</protein>
<proteinExistence type="predicted"/>
<feature type="transmembrane region" description="Helical" evidence="2">
    <location>
        <begin position="79"/>
        <end position="101"/>
    </location>
</feature>
<evidence type="ECO:0008006" key="5">
    <source>
        <dbReference type="Google" id="ProtNLM"/>
    </source>
</evidence>
<dbReference type="EMBL" id="KQ976528">
    <property type="protein sequence ID" value="KYM81829.1"/>
    <property type="molecule type" value="Genomic_DNA"/>
</dbReference>
<feature type="compositionally biased region" description="Low complexity" evidence="1">
    <location>
        <begin position="268"/>
        <end position="289"/>
    </location>
</feature>
<dbReference type="STRING" id="520822.A0A195BCA1"/>
<sequence length="329" mass="36799">MGSITSGTCDQRVCARGLKTESTVALQFPEDASTSSAIRITCLTRQHVLSSSTTADLRWQSNIADCKCARKLATVLLEVTVNSMTLIVSVIVILSVLANVLLADLDPRGTRCGEILCNISQYCSPFDLHCKPCADACNATSHNYQPDECKKDCQFYLHDQRYIQRMDQSRQYDDLREEIERLKYRFVITTILTCFSLLGMLYLLARTLIRWKRIQESLQTIFRKNIKVKANKNKVQDDVEAATNKQNGLKLTIPSISATVEQESKIENNNSSSNSNSNGINTTPNTTSTPLSRRHASEDTTLDYAYDNPAMTPSPDSAQLKTKARESSF</sequence>
<evidence type="ECO:0000313" key="3">
    <source>
        <dbReference type="EMBL" id="KYM81829.1"/>
    </source>
</evidence>
<evidence type="ECO:0000256" key="2">
    <source>
        <dbReference type="SAM" id="Phobius"/>
    </source>
</evidence>
<feature type="region of interest" description="Disordered" evidence="1">
    <location>
        <begin position="261"/>
        <end position="329"/>
    </location>
</feature>
<feature type="transmembrane region" description="Helical" evidence="2">
    <location>
        <begin position="184"/>
        <end position="205"/>
    </location>
</feature>
<organism evidence="3 4">
    <name type="scientific">Atta colombica</name>
    <dbReference type="NCBI Taxonomy" id="520822"/>
    <lineage>
        <taxon>Eukaryota</taxon>
        <taxon>Metazoa</taxon>
        <taxon>Ecdysozoa</taxon>
        <taxon>Arthropoda</taxon>
        <taxon>Hexapoda</taxon>
        <taxon>Insecta</taxon>
        <taxon>Pterygota</taxon>
        <taxon>Neoptera</taxon>
        <taxon>Endopterygota</taxon>
        <taxon>Hymenoptera</taxon>
        <taxon>Apocrita</taxon>
        <taxon>Aculeata</taxon>
        <taxon>Formicoidea</taxon>
        <taxon>Formicidae</taxon>
        <taxon>Myrmicinae</taxon>
        <taxon>Atta</taxon>
    </lineage>
</organism>
<dbReference type="Proteomes" id="UP000078540">
    <property type="component" value="Unassembled WGS sequence"/>
</dbReference>
<evidence type="ECO:0000256" key="1">
    <source>
        <dbReference type="SAM" id="MobiDB-lite"/>
    </source>
</evidence>
<keyword evidence="2" id="KW-0812">Transmembrane</keyword>
<evidence type="ECO:0000313" key="4">
    <source>
        <dbReference type="Proteomes" id="UP000078540"/>
    </source>
</evidence>
<reference evidence="3 4" key="1">
    <citation type="submission" date="2015-09" db="EMBL/GenBank/DDBJ databases">
        <title>Atta colombica WGS genome.</title>
        <authorList>
            <person name="Nygaard S."/>
            <person name="Hu H."/>
            <person name="Boomsma J."/>
            <person name="Zhang G."/>
        </authorList>
    </citation>
    <scope>NUCLEOTIDE SEQUENCE [LARGE SCALE GENOMIC DNA]</scope>
    <source>
        <strain evidence="3">Treedump-2</strain>
        <tissue evidence="3">Whole body</tissue>
    </source>
</reference>
<name>A0A195BCA1_9HYME</name>